<evidence type="ECO:0000256" key="1">
    <source>
        <dbReference type="SAM" id="MobiDB-lite"/>
    </source>
</evidence>
<evidence type="ECO:0000256" key="2">
    <source>
        <dbReference type="SAM" id="Phobius"/>
    </source>
</evidence>
<organism evidence="3 4">
    <name type="scientific">Dryococelus australis</name>
    <dbReference type="NCBI Taxonomy" id="614101"/>
    <lineage>
        <taxon>Eukaryota</taxon>
        <taxon>Metazoa</taxon>
        <taxon>Ecdysozoa</taxon>
        <taxon>Arthropoda</taxon>
        <taxon>Hexapoda</taxon>
        <taxon>Insecta</taxon>
        <taxon>Pterygota</taxon>
        <taxon>Neoptera</taxon>
        <taxon>Polyneoptera</taxon>
        <taxon>Phasmatodea</taxon>
        <taxon>Verophasmatodea</taxon>
        <taxon>Anareolatae</taxon>
        <taxon>Phasmatidae</taxon>
        <taxon>Eurycanthinae</taxon>
        <taxon>Dryococelus</taxon>
    </lineage>
</organism>
<accession>A0ABQ9GUC1</accession>
<proteinExistence type="predicted"/>
<evidence type="ECO:0000313" key="4">
    <source>
        <dbReference type="Proteomes" id="UP001159363"/>
    </source>
</evidence>
<keyword evidence="2" id="KW-0472">Membrane</keyword>
<dbReference type="Proteomes" id="UP001159363">
    <property type="component" value="Chromosome 8"/>
</dbReference>
<evidence type="ECO:0000313" key="3">
    <source>
        <dbReference type="EMBL" id="KAJ8875630.1"/>
    </source>
</evidence>
<keyword evidence="2" id="KW-0812">Transmembrane</keyword>
<feature type="transmembrane region" description="Helical" evidence="2">
    <location>
        <begin position="270"/>
        <end position="292"/>
    </location>
</feature>
<name>A0ABQ9GUC1_9NEOP</name>
<reference evidence="3 4" key="1">
    <citation type="submission" date="2023-02" db="EMBL/GenBank/DDBJ databases">
        <title>LHISI_Scaffold_Assembly.</title>
        <authorList>
            <person name="Stuart O.P."/>
            <person name="Cleave R."/>
            <person name="Magrath M.J.L."/>
            <person name="Mikheyev A.S."/>
        </authorList>
    </citation>
    <scope>NUCLEOTIDE SEQUENCE [LARGE SCALE GENOMIC DNA]</scope>
    <source>
        <strain evidence="3">Daus_M_001</strain>
        <tissue evidence="3">Leg muscle</tissue>
    </source>
</reference>
<protein>
    <submittedName>
        <fullName evidence="3">Uncharacterized protein</fullName>
    </submittedName>
</protein>
<keyword evidence="2" id="KW-1133">Transmembrane helix</keyword>
<keyword evidence="4" id="KW-1185">Reference proteome</keyword>
<feature type="compositionally biased region" description="Basic and acidic residues" evidence="1">
    <location>
        <begin position="1"/>
        <end position="19"/>
    </location>
</feature>
<comment type="caution">
    <text evidence="3">The sequence shown here is derived from an EMBL/GenBank/DDBJ whole genome shotgun (WGS) entry which is preliminary data.</text>
</comment>
<sequence>MDDLTEVREKTAFTREEGRQPLGWTDGGESESVKRFWRLLTVKSSEPMWVIEASMEQRRNERVGETGNLEKTCRPAALSVVRLLASQQGEPGLLRSFVSGNRARRCHWSMDFLGDLSFPPPFLFGSAPYLPYLTLIGSQYLAQPGAAARIIVLCASSEFISMRCTRSLQVFTSTSVKTMILLGRGDGDTALLTLYCTNLLLNKCVQHSGTPCVLLQWNWACGMANCLTGQDFALRQKHPPPPLPLWRLSAGCTQSGTAGAGHRAMSKPQVIWCLCTVLIVVVLFTASVWAVWFSGHCDITAGRSACTVLYGGEVASCLYHCGMPAVALPRCFTPLLMVDTTRDHPDAADSVTRGPRV</sequence>
<gene>
    <name evidence="3" type="ORF">PR048_023526</name>
</gene>
<feature type="region of interest" description="Disordered" evidence="1">
    <location>
        <begin position="1"/>
        <end position="29"/>
    </location>
</feature>
<dbReference type="EMBL" id="JARBHB010000009">
    <property type="protein sequence ID" value="KAJ8875630.1"/>
    <property type="molecule type" value="Genomic_DNA"/>
</dbReference>